<keyword evidence="2" id="KW-1185">Reference proteome</keyword>
<evidence type="ECO:0000313" key="2">
    <source>
        <dbReference type="Proteomes" id="UP000023152"/>
    </source>
</evidence>
<dbReference type="EMBL" id="ASPP01022115">
    <property type="protein sequence ID" value="ETO11727.1"/>
    <property type="molecule type" value="Genomic_DNA"/>
</dbReference>
<dbReference type="Proteomes" id="UP000023152">
    <property type="component" value="Unassembled WGS sequence"/>
</dbReference>
<reference evidence="1 2" key="1">
    <citation type="journal article" date="2013" name="Curr. Biol.">
        <title>The Genome of the Foraminiferan Reticulomyxa filosa.</title>
        <authorList>
            <person name="Glockner G."/>
            <person name="Hulsmann N."/>
            <person name="Schleicher M."/>
            <person name="Noegel A.A."/>
            <person name="Eichinger L."/>
            <person name="Gallinger C."/>
            <person name="Pawlowski J."/>
            <person name="Sierra R."/>
            <person name="Euteneuer U."/>
            <person name="Pillet L."/>
            <person name="Moustafa A."/>
            <person name="Platzer M."/>
            <person name="Groth M."/>
            <person name="Szafranski K."/>
            <person name="Schliwa M."/>
        </authorList>
    </citation>
    <scope>NUCLEOTIDE SEQUENCE [LARGE SCALE GENOMIC DNA]</scope>
</reference>
<accession>X6ME70</accession>
<name>X6ME70_RETFI</name>
<dbReference type="AlphaFoldDB" id="X6ME70"/>
<proteinExistence type="predicted"/>
<protein>
    <submittedName>
        <fullName evidence="1">Uncharacterized protein</fullName>
    </submittedName>
</protein>
<gene>
    <name evidence="1" type="ORF">RFI_25654</name>
</gene>
<comment type="caution">
    <text evidence="1">The sequence shown here is derived from an EMBL/GenBank/DDBJ whole genome shotgun (WGS) entry which is preliminary data.</text>
</comment>
<sequence>GGEDEVDLNRVTKLVDNLGHIKNARHLVIQFVDEVAQREIEKKQWMKVVLDTLDASVNTLNFFGGAKNKITLVQRIVDILGDYCEPAPLDNEGDVKKGQEGNGNERNRDTIMRKRIENKLQEIVDKYTSIHLIGHTFNPYASFPPREMYEQLCTIMNKGALYKDRWKEIEK</sequence>
<organism evidence="1 2">
    <name type="scientific">Reticulomyxa filosa</name>
    <dbReference type="NCBI Taxonomy" id="46433"/>
    <lineage>
        <taxon>Eukaryota</taxon>
        <taxon>Sar</taxon>
        <taxon>Rhizaria</taxon>
        <taxon>Retaria</taxon>
        <taxon>Foraminifera</taxon>
        <taxon>Monothalamids</taxon>
        <taxon>Reticulomyxidae</taxon>
        <taxon>Reticulomyxa</taxon>
    </lineage>
</organism>
<evidence type="ECO:0000313" key="1">
    <source>
        <dbReference type="EMBL" id="ETO11727.1"/>
    </source>
</evidence>
<feature type="non-terminal residue" evidence="1">
    <location>
        <position position="1"/>
    </location>
</feature>